<evidence type="ECO:0000259" key="6">
    <source>
        <dbReference type="SMART" id="SM01313"/>
    </source>
</evidence>
<sequence>MSQQDALRQAVIRSLFPQQGPDTEHLLIVLKVFEDVKPSGSDEASQQGQKKATNIVGKPRYLCLTRKHAKARIHKAKKNSNSSFSIGKTWALEEIKLVENIDFNQFTVTLNKPYTWAVEQPRDKMMFLAHIVDQFQQAGKKPPKLVNVDMNRLMRCIIGAQDQSSLPTSASPTVPNFPPDARAPYDQKPSGSDYDQLPARYREQPPSQEIPQAKPLAPYGSRPGPPPEVSSYPSPSHHSGPPQPQQLRQQVQQPPPRPPPHMHQPSPSPMQRPSQQQPPARPSPPVGASSQQLQGPPPQKSVLAAYPAESRAPPPAPVTDPRASPKDMAPIPPKHVEDRSSMRQPSDKTVSSPSEDGRRPQNHLPQLQANVAAVGATLNGTAASPAGSPKVHKPVRSATLGQVPKGPPSPITTKEAAAKRLSQPLPSSPKPKADDLASPSFLLTNHVDSKQEQARRAEIRRQLEEQTSQINVDELLAGFDWKGSGNADALEKKLLSEAAALEAANVHAVLQIDDRVLSVISGIDDALRELEHIDDWLSLYSAELNSIGDDTHHIETQNRGLQIQTTNQKALIKELDALLNVVSVPQSAIETLKNESLETIQGLARVEAAAGQLLKVLHNKHDEDMQNMRIVQERQQLYNSHANNFNVRISEYLKVIVQFQADSLMSDKNRAQPANQTPKSLKGYKILPHDPCEDALIKYRGICVWLKEMDPRRMTELQMVYAQAMSKTYQKDFKEILEIVRARYLSSGKKGVEELDYVFKPEEQSYMPRNMLGYSPSIRAGPEAVKRYGSRLRRGDDTTSKPVDDGDDNSFADALAQIVPLMVREQNYMTDLFSLSSTAPQSFEDRPPLQESVSNKASLYEKKEVLKDMKTQKRVLELMEVLFAGTGDGIAAVVDVGIRNDPTQALSMVVGLEIQIEPCINSDQIFVLNLLRASERRLISLIQKFLDDQLKIIEETRITFKRRSGILSFIKTFPIPILEPWVKYAKNAYDYHLYQYVKEVMRRPLGRLLEFFEGVESTLSTTAPEEVSFHINYNKAQVRKVIAQYPSKEIRKSLELLYRRVNKHFSEEEGLLQVVWRGIQEELLVQHKKMESLITTCYPGAELHLEFTTQDLLKMMTELSKKVNS</sequence>
<dbReference type="Pfam" id="PF20654">
    <property type="entry name" value="Sec3_C-term"/>
    <property type="match status" value="2"/>
</dbReference>
<feature type="domain" description="Exocyst complex component Sec3 PIP2-binding N-terminal" evidence="6">
    <location>
        <begin position="58"/>
        <end position="138"/>
    </location>
</feature>
<name>A0A261Y267_9FUNG</name>
<keyword evidence="3" id="KW-0268">Exocytosis</keyword>
<proteinExistence type="inferred from homology"/>
<dbReference type="GO" id="GO:0005886">
    <property type="term" value="C:plasma membrane"/>
    <property type="evidence" value="ECO:0007669"/>
    <property type="project" value="TreeGrafter"/>
</dbReference>
<feature type="compositionally biased region" description="Pro residues" evidence="5">
    <location>
        <begin position="253"/>
        <end position="270"/>
    </location>
</feature>
<keyword evidence="8" id="KW-1185">Reference proteome</keyword>
<evidence type="ECO:0000256" key="1">
    <source>
        <dbReference type="ARBA" id="ARBA00006518"/>
    </source>
</evidence>
<dbReference type="GO" id="GO:0006893">
    <property type="term" value="P:Golgi to plasma membrane transport"/>
    <property type="evidence" value="ECO:0007669"/>
    <property type="project" value="TreeGrafter"/>
</dbReference>
<dbReference type="PANTHER" id="PTHR16092">
    <property type="entry name" value="SEC3/SYNTAXIN-RELATED"/>
    <property type="match status" value="1"/>
</dbReference>
<dbReference type="InterPro" id="IPR048628">
    <property type="entry name" value="Sec3_C"/>
</dbReference>
<dbReference type="GO" id="GO:0005546">
    <property type="term" value="F:phosphatidylinositol-4,5-bisphosphate binding"/>
    <property type="evidence" value="ECO:0007669"/>
    <property type="project" value="TreeGrafter"/>
</dbReference>
<evidence type="ECO:0000313" key="8">
    <source>
        <dbReference type="Proteomes" id="UP000242875"/>
    </source>
</evidence>
<dbReference type="SMART" id="SM01313">
    <property type="entry name" value="Sec3-PIP2_bind"/>
    <property type="match status" value="1"/>
</dbReference>
<dbReference type="GO" id="GO:0000145">
    <property type="term" value="C:exocyst"/>
    <property type="evidence" value="ECO:0007669"/>
    <property type="project" value="InterPro"/>
</dbReference>
<dbReference type="Pfam" id="PF09763">
    <property type="entry name" value="Sec3_CC"/>
    <property type="match status" value="1"/>
</dbReference>
<feature type="region of interest" description="Disordered" evidence="5">
    <location>
        <begin position="163"/>
        <end position="437"/>
    </location>
</feature>
<feature type="compositionally biased region" description="Polar residues" evidence="5">
    <location>
        <begin position="163"/>
        <end position="174"/>
    </location>
</feature>
<keyword evidence="4" id="KW-0175">Coiled coil</keyword>
<dbReference type="GO" id="GO:0006887">
    <property type="term" value="P:exocytosis"/>
    <property type="evidence" value="ECO:0007669"/>
    <property type="project" value="UniProtKB-KW"/>
</dbReference>
<accession>A0A261Y267</accession>
<dbReference type="Proteomes" id="UP000242875">
    <property type="component" value="Unassembled WGS sequence"/>
</dbReference>
<dbReference type="InterPro" id="IPR028258">
    <property type="entry name" value="Sec3-PIP2_bind"/>
</dbReference>
<dbReference type="AlphaFoldDB" id="A0A261Y267"/>
<dbReference type="EMBL" id="MVBO01000032">
    <property type="protein sequence ID" value="OZJ04682.1"/>
    <property type="molecule type" value="Genomic_DNA"/>
</dbReference>
<reference evidence="7 8" key="1">
    <citation type="journal article" date="2017" name="Mycologia">
        <title>Bifiguratus adelaidae, gen. et sp. nov., a new member of Mucoromycotina in endophytic and soil-dwelling habitats.</title>
        <authorList>
            <person name="Torres-Cruz T.J."/>
            <person name="Billingsley Tobias T.L."/>
            <person name="Almatruk M."/>
            <person name="Hesse C."/>
            <person name="Kuske C.R."/>
            <person name="Desiro A."/>
            <person name="Benucci G.M."/>
            <person name="Bonito G."/>
            <person name="Stajich J.E."/>
            <person name="Dunlap C."/>
            <person name="Arnold A.E."/>
            <person name="Porras-Alfaro A."/>
        </authorList>
    </citation>
    <scope>NUCLEOTIDE SEQUENCE [LARGE SCALE GENOMIC DNA]</scope>
    <source>
        <strain evidence="7 8">AZ0501</strain>
    </source>
</reference>
<evidence type="ECO:0000256" key="5">
    <source>
        <dbReference type="SAM" id="MobiDB-lite"/>
    </source>
</evidence>
<feature type="compositionally biased region" description="Low complexity" evidence="5">
    <location>
        <begin position="229"/>
        <end position="252"/>
    </location>
</feature>
<evidence type="ECO:0000256" key="3">
    <source>
        <dbReference type="ARBA" id="ARBA00022483"/>
    </source>
</evidence>
<comment type="caution">
    <text evidence="7">The sequence shown here is derived from an EMBL/GenBank/DDBJ whole genome shotgun (WGS) entry which is preliminary data.</text>
</comment>
<dbReference type="Pfam" id="PF15277">
    <property type="entry name" value="Sec3-PIP2_bind"/>
    <property type="match status" value="1"/>
</dbReference>
<keyword evidence="2" id="KW-0813">Transport</keyword>
<evidence type="ECO:0000256" key="4">
    <source>
        <dbReference type="ARBA" id="ARBA00023054"/>
    </source>
</evidence>
<comment type="similarity">
    <text evidence="1">Belongs to the SEC3 family.</text>
</comment>
<dbReference type="OrthoDB" id="27109at2759"/>
<protein>
    <recommendedName>
        <fullName evidence="6">Exocyst complex component Sec3 PIP2-binding N-terminal domain-containing protein</fullName>
    </recommendedName>
</protein>
<gene>
    <name evidence="7" type="ORF">BZG36_02547</name>
</gene>
<organism evidence="7 8">
    <name type="scientific">Bifiguratus adelaidae</name>
    <dbReference type="NCBI Taxonomy" id="1938954"/>
    <lineage>
        <taxon>Eukaryota</taxon>
        <taxon>Fungi</taxon>
        <taxon>Fungi incertae sedis</taxon>
        <taxon>Mucoromycota</taxon>
        <taxon>Mucoromycotina</taxon>
        <taxon>Endogonomycetes</taxon>
        <taxon>Endogonales</taxon>
        <taxon>Endogonales incertae sedis</taxon>
        <taxon>Bifiguratus</taxon>
    </lineage>
</organism>
<dbReference type="InterPro" id="IPR019160">
    <property type="entry name" value="Sec3_CC"/>
</dbReference>
<evidence type="ECO:0000313" key="7">
    <source>
        <dbReference type="EMBL" id="OZJ04682.1"/>
    </source>
</evidence>
<dbReference type="PANTHER" id="PTHR16092:SF14">
    <property type="entry name" value="EXOCYST COMPLEX COMPONENT 1 ISOFORM X1"/>
    <property type="match status" value="1"/>
</dbReference>
<evidence type="ECO:0000256" key="2">
    <source>
        <dbReference type="ARBA" id="ARBA00022448"/>
    </source>
</evidence>
<feature type="compositionally biased region" description="Polar residues" evidence="5">
    <location>
        <begin position="342"/>
        <end position="354"/>
    </location>
</feature>
<dbReference type="Gene3D" id="2.30.29.90">
    <property type="match status" value="1"/>
</dbReference>